<evidence type="ECO:0000256" key="2">
    <source>
        <dbReference type="ARBA" id="ARBA00023122"/>
    </source>
</evidence>
<dbReference type="SUPFAM" id="SSF56176">
    <property type="entry name" value="FAD-binding/transporter-associated domain-like"/>
    <property type="match status" value="1"/>
</dbReference>
<dbReference type="CDD" id="cd04590">
    <property type="entry name" value="CBS_pair_CorC_HlyC_assoc"/>
    <property type="match status" value="1"/>
</dbReference>
<dbReference type="Gene3D" id="3.10.580.10">
    <property type="entry name" value="CBS-domain"/>
    <property type="match status" value="1"/>
</dbReference>
<dbReference type="PANTHER" id="PTHR22777">
    <property type="entry name" value="HEMOLYSIN-RELATED"/>
    <property type="match status" value="1"/>
</dbReference>
<dbReference type="EMBL" id="SLXA01000001">
    <property type="protein sequence ID" value="TCO86445.1"/>
    <property type="molecule type" value="Genomic_DNA"/>
</dbReference>
<evidence type="ECO:0000313" key="6">
    <source>
        <dbReference type="EMBL" id="TCO86445.1"/>
    </source>
</evidence>
<dbReference type="GO" id="GO:0050660">
    <property type="term" value="F:flavin adenine dinucleotide binding"/>
    <property type="evidence" value="ECO:0007669"/>
    <property type="project" value="InterPro"/>
</dbReference>
<evidence type="ECO:0000313" key="7">
    <source>
        <dbReference type="Proteomes" id="UP000295711"/>
    </source>
</evidence>
<accession>A0A4R2LJ54</accession>
<comment type="caution">
    <text evidence="6">The sequence shown here is derived from an EMBL/GenBank/DDBJ whole genome shotgun (WGS) entry which is preliminary data.</text>
</comment>
<dbReference type="InterPro" id="IPR000644">
    <property type="entry name" value="CBS_dom"/>
</dbReference>
<dbReference type="SMART" id="SM01091">
    <property type="entry name" value="CorC_HlyC"/>
    <property type="match status" value="1"/>
</dbReference>
<dbReference type="PROSITE" id="PS51371">
    <property type="entry name" value="CBS"/>
    <property type="match status" value="2"/>
</dbReference>
<dbReference type="FunFam" id="3.10.580.10:FF:000002">
    <property type="entry name" value="Magnesium/cobalt efflux protein CorC"/>
    <property type="match status" value="1"/>
</dbReference>
<keyword evidence="2 3" id="KW-0129">CBS domain</keyword>
<feature type="domain" description="CBS" evidence="5">
    <location>
        <begin position="133"/>
        <end position="190"/>
    </location>
</feature>
<dbReference type="InterPro" id="IPR046342">
    <property type="entry name" value="CBS_dom_sf"/>
</dbReference>
<dbReference type="Gene3D" id="3.30.465.10">
    <property type="match status" value="1"/>
</dbReference>
<dbReference type="GO" id="GO:0005886">
    <property type="term" value="C:plasma membrane"/>
    <property type="evidence" value="ECO:0007669"/>
    <property type="project" value="TreeGrafter"/>
</dbReference>
<gene>
    <name evidence="6" type="ORF">EV212_101232</name>
</gene>
<evidence type="ECO:0000256" key="4">
    <source>
        <dbReference type="SAM" id="MobiDB-lite"/>
    </source>
</evidence>
<dbReference type="RefSeq" id="WP_132087601.1">
    <property type="nucleotide sequence ID" value="NZ_JANKAQ010000002.1"/>
</dbReference>
<evidence type="ECO:0000256" key="1">
    <source>
        <dbReference type="ARBA" id="ARBA00022737"/>
    </source>
</evidence>
<dbReference type="Proteomes" id="UP000295711">
    <property type="component" value="Unassembled WGS sequence"/>
</dbReference>
<dbReference type="PANTHER" id="PTHR22777:SF17">
    <property type="entry name" value="UPF0053 PROTEIN SLL0260"/>
    <property type="match status" value="1"/>
</dbReference>
<reference evidence="6 7" key="1">
    <citation type="submission" date="2019-03" db="EMBL/GenBank/DDBJ databases">
        <title>Genomic Encyclopedia of Type Strains, Phase IV (KMG-IV): sequencing the most valuable type-strain genomes for metagenomic binning, comparative biology and taxonomic classification.</title>
        <authorList>
            <person name="Goeker M."/>
        </authorList>
    </citation>
    <scope>NUCLEOTIDE SEQUENCE [LARGE SCALE GENOMIC DNA]</scope>
    <source>
        <strain evidence="6 7">DSM 28559</strain>
    </source>
</reference>
<dbReference type="InterPro" id="IPR016169">
    <property type="entry name" value="FAD-bd_PCMH_sub2"/>
</dbReference>
<feature type="region of interest" description="Disordered" evidence="4">
    <location>
        <begin position="1"/>
        <end position="27"/>
    </location>
</feature>
<dbReference type="InterPro" id="IPR005170">
    <property type="entry name" value="Transptr-assoc_dom"/>
</dbReference>
<evidence type="ECO:0000259" key="5">
    <source>
        <dbReference type="PROSITE" id="PS51371"/>
    </source>
</evidence>
<dbReference type="AlphaFoldDB" id="A0A4R2LJ54"/>
<keyword evidence="7" id="KW-1185">Reference proteome</keyword>
<feature type="domain" description="CBS" evidence="5">
    <location>
        <begin position="68"/>
        <end position="130"/>
    </location>
</feature>
<protein>
    <submittedName>
        <fullName evidence="6">Putative hemolysin</fullName>
    </submittedName>
</protein>
<dbReference type="InterPro" id="IPR036318">
    <property type="entry name" value="FAD-bd_PCMH-like_sf"/>
</dbReference>
<evidence type="ECO:0000256" key="3">
    <source>
        <dbReference type="PROSITE-ProRule" id="PRU00703"/>
    </source>
</evidence>
<sequence length="285" mass="32915">MDEGNPWRKTFGKWFRSDSDDEKQEEKMEEEIIQMVSEGHEQGAIDAQEAKMISNIMEFDDKVASEVMTHRRNISAFDVCMQLRDIAVSMADDRYSRYPVYENDVDNIVGILHIKDVLKSLLACPEGKPVREIMRQPYYVPETQNISHLFREMKNKSVHLAVVIDEYGQTAGVISMEDILEEIVGNILDEYDVDEHFIQEMDDHTYLIKGLTELSDVEEALHIEFDDDFETLNGFLISRLEHIPSEDEKVSVSYRGYHFEVMGVADNTIQLVKVTPLPNKTLQES</sequence>
<keyword evidence="1" id="KW-0677">Repeat</keyword>
<organism evidence="6 7">
    <name type="scientific">Frisingicoccus caecimuris</name>
    <dbReference type="NCBI Taxonomy" id="1796636"/>
    <lineage>
        <taxon>Bacteria</taxon>
        <taxon>Bacillati</taxon>
        <taxon>Bacillota</taxon>
        <taxon>Clostridia</taxon>
        <taxon>Lachnospirales</taxon>
        <taxon>Lachnospiraceae</taxon>
        <taxon>Frisingicoccus</taxon>
    </lineage>
</organism>
<dbReference type="Pfam" id="PF00571">
    <property type="entry name" value="CBS"/>
    <property type="match status" value="2"/>
</dbReference>
<proteinExistence type="predicted"/>
<dbReference type="OrthoDB" id="9798188at2"/>
<dbReference type="SMART" id="SM00116">
    <property type="entry name" value="CBS"/>
    <property type="match status" value="2"/>
</dbReference>
<dbReference type="SUPFAM" id="SSF54631">
    <property type="entry name" value="CBS-domain pair"/>
    <property type="match status" value="1"/>
</dbReference>
<name>A0A4R2LJ54_9FIRM</name>
<dbReference type="InterPro" id="IPR044751">
    <property type="entry name" value="Ion_transp-like_CBS"/>
</dbReference>
<dbReference type="Pfam" id="PF03471">
    <property type="entry name" value="CorC_HlyC"/>
    <property type="match status" value="1"/>
</dbReference>